<dbReference type="EMBL" id="CP021358">
    <property type="protein sequence ID" value="ART62103.1"/>
    <property type="molecule type" value="Genomic_DNA"/>
</dbReference>
<dbReference type="Gene3D" id="1.25.40.10">
    <property type="entry name" value="Tetratricopeptide repeat domain"/>
    <property type="match status" value="1"/>
</dbReference>
<dbReference type="InterPro" id="IPR011990">
    <property type="entry name" value="TPR-like_helical_dom_sf"/>
</dbReference>
<accession>A0A240ULZ9</accession>
<dbReference type="OrthoDB" id="6169055at2"/>
<dbReference type="AlphaFoldDB" id="A0A240ULZ9"/>
<reference evidence="1 2" key="1">
    <citation type="submission" date="2017-05" db="EMBL/GenBank/DDBJ databases">
        <authorList>
            <person name="Song R."/>
            <person name="Chenine A.L."/>
            <person name="Ruprecht R.M."/>
        </authorList>
    </citation>
    <scope>NUCLEOTIDE SEQUENCE [LARGE SCALE GENOMIC DNA]</scope>
    <source>
        <strain evidence="1">SW32</strain>
    </source>
</reference>
<organism evidence="1 2">
    <name type="scientific">Kushneria marisflavi</name>
    <dbReference type="NCBI Taxonomy" id="157779"/>
    <lineage>
        <taxon>Bacteria</taxon>
        <taxon>Pseudomonadati</taxon>
        <taxon>Pseudomonadota</taxon>
        <taxon>Gammaproteobacteria</taxon>
        <taxon>Oceanospirillales</taxon>
        <taxon>Halomonadaceae</taxon>
        <taxon>Kushneria</taxon>
    </lineage>
</organism>
<dbReference type="RefSeq" id="WP_086899356.1">
    <property type="nucleotide sequence ID" value="NZ_CP021358.1"/>
</dbReference>
<gene>
    <name evidence="1" type="ORF">B9H00_02615</name>
</gene>
<keyword evidence="2" id="KW-1185">Reference proteome</keyword>
<dbReference type="KEGG" id="kma:B9H00_02615"/>
<proteinExistence type="predicted"/>
<dbReference type="Proteomes" id="UP000194457">
    <property type="component" value="Chromosome"/>
</dbReference>
<dbReference type="SUPFAM" id="SSF48452">
    <property type="entry name" value="TPR-like"/>
    <property type="match status" value="1"/>
</dbReference>
<evidence type="ECO:0000313" key="2">
    <source>
        <dbReference type="Proteomes" id="UP000194457"/>
    </source>
</evidence>
<evidence type="ECO:0000313" key="1">
    <source>
        <dbReference type="EMBL" id="ART62103.1"/>
    </source>
</evidence>
<name>A0A240ULZ9_9GAMM</name>
<sequence length="126" mass="14526">MNRNDDRDAIDLMHLMGHLYLKSGQTQRGMVLLLIAVRMAPRHTGILRALCHGFLAEGNARRALNIIEHLEALSEADPTLSLLKSRAHLVSDDRDLARQSYREYITQKDTHDRQHESHSRSFLHHE</sequence>
<protein>
    <submittedName>
        <fullName evidence="1">Uncharacterized protein</fullName>
    </submittedName>
</protein>